<name>A0A9Q0G0S0_9ROSI</name>
<evidence type="ECO:0008006" key="5">
    <source>
        <dbReference type="Google" id="ProtNLM"/>
    </source>
</evidence>
<evidence type="ECO:0000256" key="1">
    <source>
        <dbReference type="ARBA" id="ARBA00022737"/>
    </source>
</evidence>
<dbReference type="InterPro" id="IPR046960">
    <property type="entry name" value="PPR_At4g14850-like_plant"/>
</dbReference>
<keyword evidence="1" id="KW-0677">Repeat</keyword>
<evidence type="ECO:0000256" key="2">
    <source>
        <dbReference type="PROSITE-ProRule" id="PRU00708"/>
    </source>
</evidence>
<sequence length="103" mass="11862">MILSGLLREDTFAASKVLKFSTESPFIRINQSCKIFDYVENPNGLFNEMDERDLVSWSALISCYEQNEMHEEALVMFKAMTGEEIVMDEVVFLLLVLTCQLLK</sequence>
<accession>A0A9Q0G0S0</accession>
<dbReference type="GO" id="GO:0003723">
    <property type="term" value="F:RNA binding"/>
    <property type="evidence" value="ECO:0007669"/>
    <property type="project" value="InterPro"/>
</dbReference>
<reference evidence="3" key="2">
    <citation type="journal article" date="2023" name="Plants (Basel)">
        <title>Annotation of the Turnera subulata (Passifloraceae) Draft Genome Reveals the S-Locus Evolved after the Divergence of Turneroideae from Passifloroideae in a Stepwise Manner.</title>
        <authorList>
            <person name="Henning P.M."/>
            <person name="Roalson E.H."/>
            <person name="Mir W."/>
            <person name="McCubbin A.G."/>
            <person name="Shore J.S."/>
        </authorList>
    </citation>
    <scope>NUCLEOTIDE SEQUENCE</scope>
    <source>
        <strain evidence="3">F60SS</strain>
    </source>
</reference>
<comment type="caution">
    <text evidence="3">The sequence shown here is derived from an EMBL/GenBank/DDBJ whole genome shotgun (WGS) entry which is preliminary data.</text>
</comment>
<dbReference type="PROSITE" id="PS51375">
    <property type="entry name" value="PPR"/>
    <property type="match status" value="1"/>
</dbReference>
<evidence type="ECO:0000313" key="4">
    <source>
        <dbReference type="Proteomes" id="UP001141552"/>
    </source>
</evidence>
<dbReference type="PANTHER" id="PTHR47926:SF359">
    <property type="entry name" value="PENTACOTRIPEPTIDE-REPEAT REGION OF PRORP DOMAIN-CONTAINING PROTEIN"/>
    <property type="match status" value="1"/>
</dbReference>
<dbReference type="Proteomes" id="UP001141552">
    <property type="component" value="Unassembled WGS sequence"/>
</dbReference>
<proteinExistence type="predicted"/>
<evidence type="ECO:0000313" key="3">
    <source>
        <dbReference type="EMBL" id="KAJ4841092.1"/>
    </source>
</evidence>
<dbReference type="Gene3D" id="1.25.40.10">
    <property type="entry name" value="Tetratricopeptide repeat domain"/>
    <property type="match status" value="1"/>
</dbReference>
<feature type="repeat" description="PPR" evidence="2">
    <location>
        <begin position="53"/>
        <end position="87"/>
    </location>
</feature>
<protein>
    <recommendedName>
        <fullName evidence="5">Pentatricopeptide repeat-containing protein</fullName>
    </recommendedName>
</protein>
<dbReference type="NCBIfam" id="TIGR00756">
    <property type="entry name" value="PPR"/>
    <property type="match status" value="1"/>
</dbReference>
<dbReference type="EMBL" id="JAKUCV010002885">
    <property type="protein sequence ID" value="KAJ4841092.1"/>
    <property type="molecule type" value="Genomic_DNA"/>
</dbReference>
<dbReference type="OrthoDB" id="9990610at2759"/>
<dbReference type="InterPro" id="IPR002885">
    <property type="entry name" value="PPR_rpt"/>
</dbReference>
<gene>
    <name evidence="3" type="ORF">Tsubulata_050508</name>
</gene>
<dbReference type="PANTHER" id="PTHR47926">
    <property type="entry name" value="PENTATRICOPEPTIDE REPEAT-CONTAINING PROTEIN"/>
    <property type="match status" value="1"/>
</dbReference>
<reference evidence="3" key="1">
    <citation type="submission" date="2022-02" db="EMBL/GenBank/DDBJ databases">
        <authorList>
            <person name="Henning P.M."/>
            <person name="McCubbin A.G."/>
            <person name="Shore J.S."/>
        </authorList>
    </citation>
    <scope>NUCLEOTIDE SEQUENCE</scope>
    <source>
        <strain evidence="3">F60SS</strain>
        <tissue evidence="3">Leaves</tissue>
    </source>
</reference>
<dbReference type="GO" id="GO:0009451">
    <property type="term" value="P:RNA modification"/>
    <property type="evidence" value="ECO:0007669"/>
    <property type="project" value="InterPro"/>
</dbReference>
<organism evidence="3 4">
    <name type="scientific">Turnera subulata</name>
    <dbReference type="NCBI Taxonomy" id="218843"/>
    <lineage>
        <taxon>Eukaryota</taxon>
        <taxon>Viridiplantae</taxon>
        <taxon>Streptophyta</taxon>
        <taxon>Embryophyta</taxon>
        <taxon>Tracheophyta</taxon>
        <taxon>Spermatophyta</taxon>
        <taxon>Magnoliopsida</taxon>
        <taxon>eudicotyledons</taxon>
        <taxon>Gunneridae</taxon>
        <taxon>Pentapetalae</taxon>
        <taxon>rosids</taxon>
        <taxon>fabids</taxon>
        <taxon>Malpighiales</taxon>
        <taxon>Passifloraceae</taxon>
        <taxon>Turnera</taxon>
    </lineage>
</organism>
<dbReference type="Pfam" id="PF01535">
    <property type="entry name" value="PPR"/>
    <property type="match status" value="1"/>
</dbReference>
<keyword evidence="4" id="KW-1185">Reference proteome</keyword>
<dbReference type="AlphaFoldDB" id="A0A9Q0G0S0"/>
<dbReference type="InterPro" id="IPR011990">
    <property type="entry name" value="TPR-like_helical_dom_sf"/>
</dbReference>